<reference evidence="2" key="2">
    <citation type="submission" date="2016-05" db="EMBL/GenBank/DDBJ databases">
        <title>Comparative analysis highlights variable genome content of wheat rusts and divergence of the mating loci.</title>
        <authorList>
            <person name="Cuomo C.A."/>
            <person name="Bakkeren G."/>
            <person name="Szabo L."/>
            <person name="Khalil H."/>
            <person name="Joly D."/>
            <person name="Goldberg J."/>
            <person name="Young S."/>
            <person name="Zeng Q."/>
            <person name="Fellers J."/>
        </authorList>
    </citation>
    <scope>NUCLEOTIDE SEQUENCE [LARGE SCALE GENOMIC DNA]</scope>
    <source>
        <strain evidence="2">1-1 BBBD Race 1</strain>
    </source>
</reference>
<feature type="compositionally biased region" description="Pro residues" evidence="1">
    <location>
        <begin position="33"/>
        <end position="46"/>
    </location>
</feature>
<dbReference type="EnsemblFungi" id="PTTG_04714-t43_1">
    <property type="protein sequence ID" value="PTTG_04714-t43_1-p1"/>
    <property type="gene ID" value="PTTG_04714"/>
</dbReference>
<keyword evidence="4" id="KW-1185">Reference proteome</keyword>
<evidence type="ECO:0000256" key="1">
    <source>
        <dbReference type="SAM" id="MobiDB-lite"/>
    </source>
</evidence>
<reference evidence="2" key="1">
    <citation type="submission" date="2009-11" db="EMBL/GenBank/DDBJ databases">
        <authorList>
            <consortium name="The Broad Institute Genome Sequencing Platform"/>
            <person name="Ward D."/>
            <person name="Feldgarden M."/>
            <person name="Earl A."/>
            <person name="Young S.K."/>
            <person name="Zeng Q."/>
            <person name="Koehrsen M."/>
            <person name="Alvarado L."/>
            <person name="Berlin A."/>
            <person name="Bochicchio J."/>
            <person name="Borenstein D."/>
            <person name="Chapman S.B."/>
            <person name="Chen Z."/>
            <person name="Engels R."/>
            <person name="Freedman E."/>
            <person name="Gellesch M."/>
            <person name="Goldberg J."/>
            <person name="Griggs A."/>
            <person name="Gujja S."/>
            <person name="Heilman E."/>
            <person name="Heiman D."/>
            <person name="Hepburn T."/>
            <person name="Howarth C."/>
            <person name="Jen D."/>
            <person name="Larson L."/>
            <person name="Lewis B."/>
            <person name="Mehta T."/>
            <person name="Park D."/>
            <person name="Pearson M."/>
            <person name="Roberts A."/>
            <person name="Saif S."/>
            <person name="Shea T."/>
            <person name="Shenoy N."/>
            <person name="Sisk P."/>
            <person name="Stolte C."/>
            <person name="Sykes S."/>
            <person name="Thomson T."/>
            <person name="Walk T."/>
            <person name="White J."/>
            <person name="Yandava C."/>
            <person name="Izard J."/>
            <person name="Baranova O.V."/>
            <person name="Blanton J.M."/>
            <person name="Tanner A.C."/>
            <person name="Dewhirst F.E."/>
            <person name="Haas B."/>
            <person name="Nusbaum C."/>
            <person name="Birren B."/>
        </authorList>
    </citation>
    <scope>NUCLEOTIDE SEQUENCE [LARGE SCALE GENOMIC DNA]</scope>
    <source>
        <strain evidence="2">1-1 BBBD Race 1</strain>
    </source>
</reference>
<reference evidence="3" key="4">
    <citation type="submission" date="2025-05" db="UniProtKB">
        <authorList>
            <consortium name="EnsemblFungi"/>
        </authorList>
    </citation>
    <scope>IDENTIFICATION</scope>
    <source>
        <strain evidence="3">isolate 1-1 / race 1 (BBBD)</strain>
    </source>
</reference>
<evidence type="ECO:0000313" key="4">
    <source>
        <dbReference type="Proteomes" id="UP000005240"/>
    </source>
</evidence>
<sequence>MSEETTFRPRLTGCVLGSSSTNWRRTEPAPHLNNPPQPQPAVPQQPQPGQVEISSLMAKLRFQRELELARITEDCARQEEDRARHIANETRMQCRRELNEEAKISTIINAVISKLDADDIFKPNGSNVCCWEDALRLTAFKRFHDKDFFIPKEDSYIDPYYESITRGIIHWSVGIIHLSNFDKTPYIRPIQPDATQTPFTPKAPARSLNDHPSATKNRRSNPQVNNTKQVDTQMINPDLFAEDAVETYVFEGENLSAEPTLDRFDLNKFKV</sequence>
<protein>
    <submittedName>
        <fullName evidence="2 3">Uncharacterized protein</fullName>
    </submittedName>
</protein>
<gene>
    <name evidence="2" type="ORF">PTTG_04714</name>
</gene>
<dbReference type="AlphaFoldDB" id="A0A0C4EV82"/>
<dbReference type="VEuPathDB" id="FungiDB:PTTG_04714"/>
<organism evidence="2">
    <name type="scientific">Puccinia triticina (isolate 1-1 / race 1 (BBBD))</name>
    <name type="common">Brown leaf rust fungus</name>
    <dbReference type="NCBI Taxonomy" id="630390"/>
    <lineage>
        <taxon>Eukaryota</taxon>
        <taxon>Fungi</taxon>
        <taxon>Dikarya</taxon>
        <taxon>Basidiomycota</taxon>
        <taxon>Pucciniomycotina</taxon>
        <taxon>Pucciniomycetes</taxon>
        <taxon>Pucciniales</taxon>
        <taxon>Pucciniaceae</taxon>
        <taxon>Puccinia</taxon>
    </lineage>
</organism>
<feature type="region of interest" description="Disordered" evidence="1">
    <location>
        <begin position="1"/>
        <end position="50"/>
    </location>
</feature>
<dbReference type="Proteomes" id="UP000005240">
    <property type="component" value="Unassembled WGS sequence"/>
</dbReference>
<accession>A0A0C4EV82</accession>
<dbReference type="EMBL" id="ADAS02000085">
    <property type="protein sequence ID" value="OAV91198.1"/>
    <property type="molecule type" value="Genomic_DNA"/>
</dbReference>
<evidence type="ECO:0000313" key="3">
    <source>
        <dbReference type="EnsemblFungi" id="PTTG_04714-t43_1-p1"/>
    </source>
</evidence>
<proteinExistence type="predicted"/>
<name>A0A0C4EV82_PUCT1</name>
<evidence type="ECO:0000313" key="2">
    <source>
        <dbReference type="EMBL" id="OAV91198.1"/>
    </source>
</evidence>
<reference evidence="3 4" key="3">
    <citation type="journal article" date="2017" name="G3 (Bethesda)">
        <title>Comparative analysis highlights variable genome content of wheat rusts and divergence of the mating loci.</title>
        <authorList>
            <person name="Cuomo C.A."/>
            <person name="Bakkeren G."/>
            <person name="Khalil H.B."/>
            <person name="Panwar V."/>
            <person name="Joly D."/>
            <person name="Linning R."/>
            <person name="Sakthikumar S."/>
            <person name="Song X."/>
            <person name="Adiconis X."/>
            <person name="Fan L."/>
            <person name="Goldberg J.M."/>
            <person name="Levin J.Z."/>
            <person name="Young S."/>
            <person name="Zeng Q."/>
            <person name="Anikster Y."/>
            <person name="Bruce M."/>
            <person name="Wang M."/>
            <person name="Yin C."/>
            <person name="McCallum B."/>
            <person name="Szabo L.J."/>
            <person name="Hulbert S."/>
            <person name="Chen X."/>
            <person name="Fellers J.P."/>
        </authorList>
    </citation>
    <scope>NUCLEOTIDE SEQUENCE</scope>
    <source>
        <strain evidence="4">Isolate 1-1 / race 1 (BBBD)</strain>
        <strain evidence="3">isolate 1-1 / race 1 (BBBD)</strain>
    </source>
</reference>
<feature type="compositionally biased region" description="Polar residues" evidence="1">
    <location>
        <begin position="210"/>
        <end position="231"/>
    </location>
</feature>
<feature type="region of interest" description="Disordered" evidence="1">
    <location>
        <begin position="190"/>
        <end position="231"/>
    </location>
</feature>